<evidence type="ECO:0000256" key="5">
    <source>
        <dbReference type="ARBA" id="ARBA00023128"/>
    </source>
</evidence>
<dbReference type="PANTHER" id="PTHR21026">
    <property type="entry name" value="39S RIBOSOMAL PROTEIN L32, MITOCHONDRIAL"/>
    <property type="match status" value="1"/>
</dbReference>
<evidence type="ECO:0000313" key="10">
    <source>
        <dbReference type="EMBL" id="KAL0963388.1"/>
    </source>
</evidence>
<dbReference type="SUPFAM" id="SSF57829">
    <property type="entry name" value="Zn-binding ribosomal proteins"/>
    <property type="match status" value="1"/>
</dbReference>
<evidence type="ECO:0000256" key="1">
    <source>
        <dbReference type="ARBA" id="ARBA00004173"/>
    </source>
</evidence>
<dbReference type="Proteomes" id="UP001557470">
    <property type="component" value="Unassembled WGS sequence"/>
</dbReference>
<accession>A0ABD0WLC9</accession>
<evidence type="ECO:0000256" key="8">
    <source>
        <dbReference type="ARBA" id="ARBA00042577"/>
    </source>
</evidence>
<evidence type="ECO:0000256" key="2">
    <source>
        <dbReference type="ARBA" id="ARBA00008560"/>
    </source>
</evidence>
<dbReference type="GO" id="GO:0005840">
    <property type="term" value="C:ribosome"/>
    <property type="evidence" value="ECO:0007669"/>
    <property type="project" value="UniProtKB-KW"/>
</dbReference>
<evidence type="ECO:0000256" key="6">
    <source>
        <dbReference type="ARBA" id="ARBA00023274"/>
    </source>
</evidence>
<evidence type="ECO:0000256" key="7">
    <source>
        <dbReference type="ARBA" id="ARBA00039935"/>
    </source>
</evidence>
<comment type="subcellular location">
    <subcellularLocation>
        <location evidence="1">Mitochondrion</location>
    </subcellularLocation>
</comment>
<organism evidence="10 11">
    <name type="scientific">Umbra pygmaea</name>
    <name type="common">Eastern mudminnow</name>
    <dbReference type="NCBI Taxonomy" id="75934"/>
    <lineage>
        <taxon>Eukaryota</taxon>
        <taxon>Metazoa</taxon>
        <taxon>Chordata</taxon>
        <taxon>Craniata</taxon>
        <taxon>Vertebrata</taxon>
        <taxon>Euteleostomi</taxon>
        <taxon>Actinopterygii</taxon>
        <taxon>Neopterygii</taxon>
        <taxon>Teleostei</taxon>
        <taxon>Protacanthopterygii</taxon>
        <taxon>Esociformes</taxon>
        <taxon>Umbridae</taxon>
        <taxon>Umbra</taxon>
    </lineage>
</organism>
<reference evidence="10 11" key="1">
    <citation type="submission" date="2024-06" db="EMBL/GenBank/DDBJ databases">
        <authorList>
            <person name="Pan Q."/>
            <person name="Wen M."/>
            <person name="Jouanno E."/>
            <person name="Zahm M."/>
            <person name="Klopp C."/>
            <person name="Cabau C."/>
            <person name="Louis A."/>
            <person name="Berthelot C."/>
            <person name="Parey E."/>
            <person name="Roest Crollius H."/>
            <person name="Montfort J."/>
            <person name="Robinson-Rechavi M."/>
            <person name="Bouchez O."/>
            <person name="Lampietro C."/>
            <person name="Lopez Roques C."/>
            <person name="Donnadieu C."/>
            <person name="Postlethwait J."/>
            <person name="Bobe J."/>
            <person name="Verreycken H."/>
            <person name="Guiguen Y."/>
        </authorList>
    </citation>
    <scope>NUCLEOTIDE SEQUENCE [LARGE SCALE GENOMIC DNA]</scope>
    <source>
        <strain evidence="10">Up_M1</strain>
        <tissue evidence="10">Testis</tissue>
    </source>
</reference>
<keyword evidence="3" id="KW-0809">Transit peptide</keyword>
<evidence type="ECO:0000313" key="11">
    <source>
        <dbReference type="Proteomes" id="UP001557470"/>
    </source>
</evidence>
<dbReference type="PANTHER" id="PTHR21026:SF2">
    <property type="entry name" value="LARGE RIBOSOMAL SUBUNIT PROTEIN BL32M"/>
    <property type="match status" value="1"/>
</dbReference>
<comment type="function">
    <text evidence="9">Component of the mitochondrial large ribosomal subunit (mt-LSU). The mitochondrial ribosome (mitoribosome) is a large ribonucleoprotein complex responsible for the synthesis of proteins inside mitochondria.</text>
</comment>
<keyword evidence="4" id="KW-0689">Ribosomal protein</keyword>
<evidence type="ECO:0000256" key="4">
    <source>
        <dbReference type="ARBA" id="ARBA00022980"/>
    </source>
</evidence>
<dbReference type="GO" id="GO:1990904">
    <property type="term" value="C:ribonucleoprotein complex"/>
    <property type="evidence" value="ECO:0007669"/>
    <property type="project" value="UniProtKB-KW"/>
</dbReference>
<dbReference type="InterPro" id="IPR002677">
    <property type="entry name" value="Ribosomal_bL32"/>
</dbReference>
<dbReference type="InterPro" id="IPR011332">
    <property type="entry name" value="Ribosomal_zn-bd"/>
</dbReference>
<keyword evidence="5" id="KW-0496">Mitochondrion</keyword>
<keyword evidence="11" id="KW-1185">Reference proteome</keyword>
<name>A0ABD0WLC9_UMBPY</name>
<gene>
    <name evidence="10" type="ORF">UPYG_G00305730</name>
</gene>
<dbReference type="EMBL" id="JAGEUA010000010">
    <property type="protein sequence ID" value="KAL0963388.1"/>
    <property type="molecule type" value="Genomic_DNA"/>
</dbReference>
<comment type="similarity">
    <text evidence="2">Belongs to the bacterial ribosomal protein bL32 family.</text>
</comment>
<dbReference type="Pfam" id="PF01783">
    <property type="entry name" value="Ribosomal_L32p"/>
    <property type="match status" value="1"/>
</dbReference>
<comment type="caution">
    <text evidence="10">The sequence shown here is derived from an EMBL/GenBank/DDBJ whole genome shotgun (WGS) entry which is preliminary data.</text>
</comment>
<protein>
    <recommendedName>
        <fullName evidence="7">Large ribosomal subunit protein bL32m</fullName>
    </recommendedName>
    <alternativeName>
        <fullName evidence="8">39S ribosomal protein L32, mitochondrial</fullName>
    </alternativeName>
</protein>
<dbReference type="NCBIfam" id="TIGR01031">
    <property type="entry name" value="rpmF_bact"/>
    <property type="match status" value="1"/>
</dbReference>
<evidence type="ECO:0000256" key="9">
    <source>
        <dbReference type="ARBA" id="ARBA00045766"/>
    </source>
</evidence>
<keyword evidence="6" id="KW-0687">Ribonucleoprotein</keyword>
<evidence type="ECO:0000256" key="3">
    <source>
        <dbReference type="ARBA" id="ARBA00022946"/>
    </source>
</evidence>
<sequence length="175" mass="20071">MNMSGLVCFLRRSLLQLECRIIQATGLDGPFDPALSVYGPNILPQTQEGKEETTETSFLDNVFWMAAPKKRRTIEINRTRRRAPESMIKVKTNIEPCVQCGHLKQKHILCGFCYEKIRKETAMIRGQINVMEGGPLKTPAQETIVLYDGESPGEADQNKRIVERNRKRPSWFNIY</sequence>
<proteinExistence type="inferred from homology"/>
<dbReference type="GO" id="GO:0005739">
    <property type="term" value="C:mitochondrion"/>
    <property type="evidence" value="ECO:0007669"/>
    <property type="project" value="UniProtKB-SubCell"/>
</dbReference>
<dbReference type="AlphaFoldDB" id="A0ABD0WLC9"/>
<dbReference type="InterPro" id="IPR051991">
    <property type="entry name" value="Mitoribosomal_protein_bL32"/>
</dbReference>